<feature type="transmembrane region" description="Helical" evidence="2">
    <location>
        <begin position="544"/>
        <end position="564"/>
    </location>
</feature>
<dbReference type="Proteomes" id="UP000002852">
    <property type="component" value="Unassembled WGS sequence"/>
</dbReference>
<accession>A0A3B5PSZ1</accession>
<dbReference type="GO" id="GO:0004896">
    <property type="term" value="F:cytokine receptor activity"/>
    <property type="evidence" value="ECO:0007669"/>
    <property type="project" value="TreeGrafter"/>
</dbReference>
<feature type="compositionally biased region" description="Basic and acidic residues" evidence="1">
    <location>
        <begin position="117"/>
        <end position="138"/>
    </location>
</feature>
<dbReference type="PANTHER" id="PTHR20859:SF48">
    <property type="entry name" value="INTERLEUKIN-20 RECEPTOR SUBUNIT BETA"/>
    <property type="match status" value="1"/>
</dbReference>
<reference evidence="6" key="1">
    <citation type="submission" date="2012-01" db="EMBL/GenBank/DDBJ databases">
        <authorList>
            <person name="Walter R."/>
            <person name="Schartl M."/>
            <person name="Warren W."/>
        </authorList>
    </citation>
    <scope>NUCLEOTIDE SEQUENCE [LARGE SCALE GENOMIC DNA]</scope>
    <source>
        <strain evidence="6">JP 163 A</strain>
    </source>
</reference>
<keyword evidence="2" id="KW-0472">Membrane</keyword>
<dbReference type="InterPro" id="IPR003961">
    <property type="entry name" value="FN3_dom"/>
</dbReference>
<reference evidence="5" key="3">
    <citation type="submission" date="2025-08" db="UniProtKB">
        <authorList>
            <consortium name="Ensembl"/>
        </authorList>
    </citation>
    <scope>IDENTIFICATION</scope>
    <source>
        <strain evidence="5">JP 163 A</strain>
    </source>
</reference>
<dbReference type="GO" id="GO:0005886">
    <property type="term" value="C:plasma membrane"/>
    <property type="evidence" value="ECO:0007669"/>
    <property type="project" value="TreeGrafter"/>
</dbReference>
<dbReference type="AlphaFoldDB" id="A0A3B5PSZ1"/>
<keyword evidence="6" id="KW-1185">Reference proteome</keyword>
<feature type="domain" description="Fibronectin type-III" evidence="4">
    <location>
        <begin position="327"/>
        <end position="432"/>
    </location>
</feature>
<proteinExistence type="predicted"/>
<dbReference type="CDD" id="cd00063">
    <property type="entry name" value="FN3"/>
    <property type="match status" value="1"/>
</dbReference>
<keyword evidence="2" id="KW-1133">Transmembrane helix</keyword>
<reference evidence="6" key="2">
    <citation type="journal article" date="2013" name="Nat. Genet.">
        <title>The genome of the platyfish, Xiphophorus maculatus, provides insights into evolutionary adaptation and several complex traits.</title>
        <authorList>
            <person name="Schartl M."/>
            <person name="Walter R.B."/>
            <person name="Shen Y."/>
            <person name="Garcia T."/>
            <person name="Catchen J."/>
            <person name="Amores A."/>
            <person name="Braasch I."/>
            <person name="Chalopin D."/>
            <person name="Volff J.N."/>
            <person name="Lesch K.P."/>
            <person name="Bisazza A."/>
            <person name="Minx P."/>
            <person name="Hillier L."/>
            <person name="Wilson R.K."/>
            <person name="Fuerstenberg S."/>
            <person name="Boore J."/>
            <person name="Searle S."/>
            <person name="Postlethwait J.H."/>
            <person name="Warren W.C."/>
        </authorList>
    </citation>
    <scope>NUCLEOTIDE SEQUENCE [LARGE SCALE GENOMIC DNA]</scope>
    <source>
        <strain evidence="6">JP 163 A</strain>
    </source>
</reference>
<evidence type="ECO:0000256" key="1">
    <source>
        <dbReference type="SAM" id="MobiDB-lite"/>
    </source>
</evidence>
<dbReference type="Gene3D" id="2.60.40.10">
    <property type="entry name" value="Immunoglobulins"/>
    <property type="match status" value="2"/>
</dbReference>
<dbReference type="STRING" id="8083.ENSXMAP00000022838"/>
<keyword evidence="3" id="KW-0732">Signal</keyword>
<feature type="signal peptide" evidence="3">
    <location>
        <begin position="1"/>
        <end position="23"/>
    </location>
</feature>
<evidence type="ECO:0000313" key="6">
    <source>
        <dbReference type="Proteomes" id="UP000002852"/>
    </source>
</evidence>
<dbReference type="Pfam" id="PF01108">
    <property type="entry name" value="Tissue_fac"/>
    <property type="match status" value="1"/>
</dbReference>
<dbReference type="GeneTree" id="ENSGT00510000048354"/>
<dbReference type="InParanoid" id="A0A3B5PSZ1"/>
<organism evidence="5 6">
    <name type="scientific">Xiphophorus maculatus</name>
    <name type="common">Southern platyfish</name>
    <name type="synonym">Platypoecilus maculatus</name>
    <dbReference type="NCBI Taxonomy" id="8083"/>
    <lineage>
        <taxon>Eukaryota</taxon>
        <taxon>Metazoa</taxon>
        <taxon>Chordata</taxon>
        <taxon>Craniata</taxon>
        <taxon>Vertebrata</taxon>
        <taxon>Euteleostomi</taxon>
        <taxon>Actinopterygii</taxon>
        <taxon>Neopterygii</taxon>
        <taxon>Teleostei</taxon>
        <taxon>Neoteleostei</taxon>
        <taxon>Acanthomorphata</taxon>
        <taxon>Ovalentaria</taxon>
        <taxon>Atherinomorphae</taxon>
        <taxon>Cyprinodontiformes</taxon>
        <taxon>Poeciliidae</taxon>
        <taxon>Poeciliinae</taxon>
        <taxon>Xiphophorus</taxon>
    </lineage>
</organism>
<dbReference type="SUPFAM" id="SSF49265">
    <property type="entry name" value="Fibronectin type III"/>
    <property type="match status" value="2"/>
</dbReference>
<feature type="region of interest" description="Disordered" evidence="1">
    <location>
        <begin position="114"/>
        <end position="138"/>
    </location>
</feature>
<feature type="chain" id="PRO_5017434607" evidence="3">
    <location>
        <begin position="24"/>
        <end position="614"/>
    </location>
</feature>
<dbReference type="InterPro" id="IPR050650">
    <property type="entry name" value="Type-II_Cytokine-TF_Rcpt"/>
</dbReference>
<dbReference type="InterPro" id="IPR036116">
    <property type="entry name" value="FN3_sf"/>
</dbReference>
<dbReference type="InterPro" id="IPR013783">
    <property type="entry name" value="Ig-like_fold"/>
</dbReference>
<evidence type="ECO:0000256" key="2">
    <source>
        <dbReference type="SAM" id="Phobius"/>
    </source>
</evidence>
<evidence type="ECO:0000256" key="3">
    <source>
        <dbReference type="SAM" id="SignalP"/>
    </source>
</evidence>
<protein>
    <submittedName>
        <fullName evidence="5">Interleukin-20 receptor subunit beta-like</fullName>
    </submittedName>
</protein>
<sequence>MATVMMMMTMMIMMMMTMMMMESLQPLLRYSSRETGGHGEPNKQVFTLKQLKTCKVRRNQLCCHGSQRYGDKHFLSQTDWTNISGSLVPSKTSERVRNISGTCSAFLQVNQQNLKKQKPETTKQSKMEARWSQDGGKMEARWRQDGGKMEARWRQDGGKMAARWRQDGGKMVGRWRQDGGKMVARWRQDGGKMVARWWQDGGKMEARWWQDGGKMEARWWQDGGKMVARWWQDGGKMEARWWQDGGKTSSSPAGRVAFPQWITSRSQRIPADSSASPRLDRADDGLERRSAGHQTRFLPQEQNRTGFSTPWGSVPRFAAMAMSRKLLLMVVLLEFTNGVRTPPAPGTVCMDSVNMRHVLRWTQPTASCNSTVLYSVQYQGEFELLIKNGSWINAPECQRIPLTSCDLTSDLGSDSDYSLRVRAQCGSKMSAWTRFLFNRNNITPPVPELRVTAAGDVLLVSVRKFPLTAVTMVTMWRKDKEQQTQTYSMPADQEVLQVAALQEGAVYCVKAKVVLNLDVQSGFTDSHCVSITGPGAPAWKQPTAVTMTVVVTLGLLIGLFWSLVHCRPDSCQKYFQKEPLPPSLNGNFAVRIAIPQQREELCEETPHLLRGGAT</sequence>
<keyword evidence="2" id="KW-0812">Transmembrane</keyword>
<dbReference type="PANTHER" id="PTHR20859">
    <property type="entry name" value="INTERFERON/INTERLEUKIN RECEPTOR"/>
    <property type="match status" value="1"/>
</dbReference>
<dbReference type="Ensembl" id="ENSXMAT00000030393.1">
    <property type="protein sequence ID" value="ENSXMAP00000022838.1"/>
    <property type="gene ID" value="ENSXMAG00000030016.1"/>
</dbReference>
<dbReference type="GO" id="GO:0042015">
    <property type="term" value="F:interleukin-20 binding"/>
    <property type="evidence" value="ECO:0007669"/>
    <property type="project" value="TreeGrafter"/>
</dbReference>
<name>A0A3B5PSZ1_XIPMA</name>
<evidence type="ECO:0000313" key="5">
    <source>
        <dbReference type="Ensembl" id="ENSXMAP00000022838.1"/>
    </source>
</evidence>
<reference evidence="5" key="4">
    <citation type="submission" date="2025-09" db="UniProtKB">
        <authorList>
            <consortium name="Ensembl"/>
        </authorList>
    </citation>
    <scope>IDENTIFICATION</scope>
    <source>
        <strain evidence="5">JP 163 A</strain>
    </source>
</reference>
<evidence type="ECO:0000259" key="4">
    <source>
        <dbReference type="Pfam" id="PF01108"/>
    </source>
</evidence>